<keyword evidence="1" id="KW-0560">Oxidoreductase</keyword>
<sequence>MAQANDHIFGHGRFQCLGKSVAQIELAKTVFEMMRNFDLALQNPRRPWKTRNVVGIFVIEDLWVQVRDRVL</sequence>
<dbReference type="Proteomes" id="UP001338125">
    <property type="component" value="Unassembled WGS sequence"/>
</dbReference>
<dbReference type="EMBL" id="JAVFKD010000010">
    <property type="protein sequence ID" value="KAK5994305.1"/>
    <property type="molecule type" value="Genomic_DNA"/>
</dbReference>
<comment type="caution">
    <text evidence="1">The sequence shown here is derived from an EMBL/GenBank/DDBJ whole genome shotgun (WGS) entry which is preliminary data.</text>
</comment>
<evidence type="ECO:0000313" key="1">
    <source>
        <dbReference type="EMBL" id="KAK5994305.1"/>
    </source>
</evidence>
<evidence type="ECO:0000313" key="2">
    <source>
        <dbReference type="Proteomes" id="UP001338125"/>
    </source>
</evidence>
<dbReference type="Gene3D" id="1.10.630.10">
    <property type="entry name" value="Cytochrome P450"/>
    <property type="match status" value="1"/>
</dbReference>
<accession>A0ABR0SRF5</accession>
<proteinExistence type="predicted"/>
<keyword evidence="1" id="KW-0503">Monooxygenase</keyword>
<name>A0ABR0SRF5_9HYPO</name>
<dbReference type="SUPFAM" id="SSF48264">
    <property type="entry name" value="Cytochrome P450"/>
    <property type="match status" value="1"/>
</dbReference>
<dbReference type="InterPro" id="IPR036396">
    <property type="entry name" value="Cyt_P450_sf"/>
</dbReference>
<reference evidence="1 2" key="1">
    <citation type="submission" date="2024-01" db="EMBL/GenBank/DDBJ databases">
        <title>Complete genome of Cladobotryum mycophilum ATHUM6906.</title>
        <authorList>
            <person name="Christinaki A.C."/>
            <person name="Myridakis A.I."/>
            <person name="Kouvelis V.N."/>
        </authorList>
    </citation>
    <scope>NUCLEOTIDE SEQUENCE [LARGE SCALE GENOMIC DNA]</scope>
    <source>
        <strain evidence="1 2">ATHUM6906</strain>
    </source>
</reference>
<protein>
    <submittedName>
        <fullName evidence="1">Cytochrome P450 monooxygenase lolP1</fullName>
    </submittedName>
</protein>
<dbReference type="InterPro" id="IPR001128">
    <property type="entry name" value="Cyt_P450"/>
</dbReference>
<dbReference type="GO" id="GO:0004497">
    <property type="term" value="F:monooxygenase activity"/>
    <property type="evidence" value="ECO:0007669"/>
    <property type="project" value="UniProtKB-KW"/>
</dbReference>
<keyword evidence="2" id="KW-1185">Reference proteome</keyword>
<organism evidence="1 2">
    <name type="scientific">Cladobotryum mycophilum</name>
    <dbReference type="NCBI Taxonomy" id="491253"/>
    <lineage>
        <taxon>Eukaryota</taxon>
        <taxon>Fungi</taxon>
        <taxon>Dikarya</taxon>
        <taxon>Ascomycota</taxon>
        <taxon>Pezizomycotina</taxon>
        <taxon>Sordariomycetes</taxon>
        <taxon>Hypocreomycetidae</taxon>
        <taxon>Hypocreales</taxon>
        <taxon>Hypocreaceae</taxon>
        <taxon>Cladobotryum</taxon>
    </lineage>
</organism>
<dbReference type="Pfam" id="PF00067">
    <property type="entry name" value="p450"/>
    <property type="match status" value="1"/>
</dbReference>
<gene>
    <name evidence="1" type="ORF">PT974_04778</name>
</gene>